<organism evidence="2 3">
    <name type="scientific">Apostasia shenzhenica</name>
    <dbReference type="NCBI Taxonomy" id="1088818"/>
    <lineage>
        <taxon>Eukaryota</taxon>
        <taxon>Viridiplantae</taxon>
        <taxon>Streptophyta</taxon>
        <taxon>Embryophyta</taxon>
        <taxon>Tracheophyta</taxon>
        <taxon>Spermatophyta</taxon>
        <taxon>Magnoliopsida</taxon>
        <taxon>Liliopsida</taxon>
        <taxon>Asparagales</taxon>
        <taxon>Orchidaceae</taxon>
        <taxon>Apostasioideae</taxon>
        <taxon>Apostasia</taxon>
    </lineage>
</organism>
<dbReference type="OrthoDB" id="597234at2759"/>
<gene>
    <name evidence="2" type="ORF">AXF42_Ash020290</name>
</gene>
<dbReference type="PANTHER" id="PTHR47723:SF21">
    <property type="entry name" value="POLYNUCLEOTIDYL TRANSFERASE, RIBONUCLEASE H-LIKE SUPERFAMILY PROTEIN"/>
    <property type="match status" value="1"/>
</dbReference>
<evidence type="ECO:0000313" key="2">
    <source>
        <dbReference type="EMBL" id="PKA46399.1"/>
    </source>
</evidence>
<dbReference type="InterPro" id="IPR036397">
    <property type="entry name" value="RNaseH_sf"/>
</dbReference>
<proteinExistence type="predicted"/>
<dbReference type="PANTHER" id="PTHR47723">
    <property type="entry name" value="OS05G0353850 PROTEIN"/>
    <property type="match status" value="1"/>
</dbReference>
<dbReference type="InterPro" id="IPR044730">
    <property type="entry name" value="RNase_H-like_dom_plant"/>
</dbReference>
<accession>A0A2H9ZSY1</accession>
<dbReference type="InterPro" id="IPR002156">
    <property type="entry name" value="RNaseH_domain"/>
</dbReference>
<dbReference type="Pfam" id="PF13456">
    <property type="entry name" value="RVT_3"/>
    <property type="match status" value="1"/>
</dbReference>
<dbReference type="InterPro" id="IPR012337">
    <property type="entry name" value="RNaseH-like_sf"/>
</dbReference>
<feature type="domain" description="RNase H type-1" evidence="1">
    <location>
        <begin position="30"/>
        <end position="152"/>
    </location>
</feature>
<protein>
    <recommendedName>
        <fullName evidence="1">RNase H type-1 domain-containing protein</fullName>
    </recommendedName>
</protein>
<dbReference type="GO" id="GO:0003676">
    <property type="term" value="F:nucleic acid binding"/>
    <property type="evidence" value="ECO:0007669"/>
    <property type="project" value="InterPro"/>
</dbReference>
<evidence type="ECO:0000313" key="3">
    <source>
        <dbReference type="Proteomes" id="UP000236161"/>
    </source>
</evidence>
<name>A0A2H9ZSY1_9ASPA</name>
<dbReference type="AlphaFoldDB" id="A0A2H9ZSY1"/>
<dbReference type="Proteomes" id="UP000236161">
    <property type="component" value="Unassembled WGS sequence"/>
</dbReference>
<keyword evidence="3" id="KW-1185">Reference proteome</keyword>
<dbReference type="CDD" id="cd06222">
    <property type="entry name" value="RNase_H_like"/>
    <property type="match status" value="1"/>
</dbReference>
<dbReference type="InterPro" id="IPR053151">
    <property type="entry name" value="RNase_H-like"/>
</dbReference>
<evidence type="ECO:0000259" key="1">
    <source>
        <dbReference type="Pfam" id="PF13456"/>
    </source>
</evidence>
<dbReference type="SUPFAM" id="SSF53098">
    <property type="entry name" value="Ribonuclease H-like"/>
    <property type="match status" value="1"/>
</dbReference>
<reference evidence="2 3" key="1">
    <citation type="journal article" date="2017" name="Nature">
        <title>The Apostasia genome and the evolution of orchids.</title>
        <authorList>
            <person name="Zhang G.Q."/>
            <person name="Liu K.W."/>
            <person name="Li Z."/>
            <person name="Lohaus R."/>
            <person name="Hsiao Y.Y."/>
            <person name="Niu S.C."/>
            <person name="Wang J.Y."/>
            <person name="Lin Y.C."/>
            <person name="Xu Q."/>
            <person name="Chen L.J."/>
            <person name="Yoshida K."/>
            <person name="Fujiwara S."/>
            <person name="Wang Z.W."/>
            <person name="Zhang Y.Q."/>
            <person name="Mitsuda N."/>
            <person name="Wang M."/>
            <person name="Liu G.H."/>
            <person name="Pecoraro L."/>
            <person name="Huang H.X."/>
            <person name="Xiao X.J."/>
            <person name="Lin M."/>
            <person name="Wu X.Y."/>
            <person name="Wu W.L."/>
            <person name="Chen Y.Y."/>
            <person name="Chang S.B."/>
            <person name="Sakamoto S."/>
            <person name="Ohme-Takagi M."/>
            <person name="Yagi M."/>
            <person name="Zeng S.J."/>
            <person name="Shen C.Y."/>
            <person name="Yeh C.M."/>
            <person name="Luo Y.B."/>
            <person name="Tsai W.C."/>
            <person name="Van de Peer Y."/>
            <person name="Liu Z.J."/>
        </authorList>
    </citation>
    <scope>NUCLEOTIDE SEQUENCE [LARGE SCALE GENOMIC DNA]</scope>
    <source>
        <strain evidence="3">cv. Shenzhen</strain>
        <tissue evidence="2">Stem</tissue>
    </source>
</reference>
<dbReference type="GO" id="GO:0004523">
    <property type="term" value="F:RNA-DNA hybrid ribonuclease activity"/>
    <property type="evidence" value="ECO:0007669"/>
    <property type="project" value="InterPro"/>
</dbReference>
<dbReference type="EMBL" id="KZ454165">
    <property type="protein sequence ID" value="PKA46399.1"/>
    <property type="molecule type" value="Genomic_DNA"/>
</dbReference>
<dbReference type="Gene3D" id="3.30.420.10">
    <property type="entry name" value="Ribonuclease H-like superfamily/Ribonuclease H"/>
    <property type="match status" value="1"/>
</dbReference>
<sequence>MEVARKSDNITTIEFQKVWTPPKYSTVKLNVDVAVDDKRRRLGVGVVARTSTGEVIAYLSSNIHGPLEPTLAECLTIEQAFVLAEKIKTSNIWIEGDSLEAIKLIQDTGEDLSIIRSHLKAIKNRMKLLNNNVITLIRLEGNKVAQTLARYAFHIETQKVWIKEASCFIQAIIREELLMCKMDSQYNSVFLYGRFYQK</sequence>